<accession>A0A2V1GT61</accession>
<evidence type="ECO:0000313" key="1">
    <source>
        <dbReference type="EMBL" id="PVZ68204.1"/>
    </source>
</evidence>
<evidence type="ECO:0000313" key="2">
    <source>
        <dbReference type="Proteomes" id="UP000244906"/>
    </source>
</evidence>
<sequence>MIMKNSSWIGRIRANLSGGLLLTSFMVTASMPVQALVIEETSDADIAIRSTQAEQLLEPFIRHIQAIPKVEGEPEEMTTLDINKIFTSSSQKAAEIIDSKFTHIENDLATDVIQWLEKEVSLEKNLISKLKRLPQIDDMCLGSISSYQTNTLREIQKTIEHLKKYKNYYKAEKFLVLWVFNADYIARIQMRQEIVLLTNICANPGFFTNDIFSKPLFEATYVGKPIDSSLRK</sequence>
<dbReference type="AlphaFoldDB" id="A0A2V1GT61"/>
<comment type="caution">
    <text evidence="1">The sequence shown here is derived from an EMBL/GenBank/DDBJ whole genome shotgun (WGS) entry which is preliminary data.</text>
</comment>
<dbReference type="EMBL" id="QDDL01000005">
    <property type="protein sequence ID" value="PVZ68204.1"/>
    <property type="molecule type" value="Genomic_DNA"/>
</dbReference>
<name>A0A2V1GT61_9GAMM</name>
<reference evidence="1 2" key="1">
    <citation type="submission" date="2018-04" db="EMBL/GenBank/DDBJ databases">
        <title>Thalassorhabdus spongiae gen. nov., sp. nov., isolated from a marine sponge in South-West Iceland.</title>
        <authorList>
            <person name="Knobloch S."/>
            <person name="Daussin A."/>
            <person name="Johannsson R."/>
            <person name="Marteinsson V.T."/>
        </authorList>
    </citation>
    <scope>NUCLEOTIDE SEQUENCE [LARGE SCALE GENOMIC DNA]</scope>
    <source>
        <strain evidence="1 2">Hp12</strain>
    </source>
</reference>
<dbReference type="Proteomes" id="UP000244906">
    <property type="component" value="Unassembled WGS sequence"/>
</dbReference>
<protein>
    <submittedName>
        <fullName evidence="1">Uncharacterized protein</fullName>
    </submittedName>
</protein>
<proteinExistence type="predicted"/>
<keyword evidence="2" id="KW-1185">Reference proteome</keyword>
<gene>
    <name evidence="1" type="ORF">DC094_12965</name>
</gene>
<organism evidence="1 2">
    <name type="scientific">Pelagibaculum spongiae</name>
    <dbReference type="NCBI Taxonomy" id="2080658"/>
    <lineage>
        <taxon>Bacteria</taxon>
        <taxon>Pseudomonadati</taxon>
        <taxon>Pseudomonadota</taxon>
        <taxon>Gammaproteobacteria</taxon>
        <taxon>Oceanospirillales</taxon>
        <taxon>Pelagibaculum</taxon>
    </lineage>
</organism>